<feature type="compositionally biased region" description="Acidic residues" evidence="1">
    <location>
        <begin position="474"/>
        <end position="488"/>
    </location>
</feature>
<gene>
    <name evidence="2" type="ORF">M422DRAFT_255275</name>
</gene>
<dbReference type="AlphaFoldDB" id="A0A0C9VU03"/>
<keyword evidence="3" id="KW-1185">Reference proteome</keyword>
<feature type="region of interest" description="Disordered" evidence="1">
    <location>
        <begin position="405"/>
        <end position="494"/>
    </location>
</feature>
<organism evidence="2 3">
    <name type="scientific">Sphaerobolus stellatus (strain SS14)</name>
    <dbReference type="NCBI Taxonomy" id="990650"/>
    <lineage>
        <taxon>Eukaryota</taxon>
        <taxon>Fungi</taxon>
        <taxon>Dikarya</taxon>
        <taxon>Basidiomycota</taxon>
        <taxon>Agaricomycotina</taxon>
        <taxon>Agaricomycetes</taxon>
        <taxon>Phallomycetidae</taxon>
        <taxon>Geastrales</taxon>
        <taxon>Sphaerobolaceae</taxon>
        <taxon>Sphaerobolus</taxon>
    </lineage>
</organism>
<evidence type="ECO:0000256" key="1">
    <source>
        <dbReference type="SAM" id="MobiDB-lite"/>
    </source>
</evidence>
<sequence>MDQLELVPIGQSYIQMIAPHIKDFGPDAQSVLTLVTRELDTVEHHLVNNYKHFEDSGLMDRAMGKSVSKQRFDFLPRFAIAQLLDRLLWANKPGGYSRPNTKLYLHPDLGLDDAALIKIKNAQEFFTWSDSRMDGAIRHFDGLCGGLQQKVTWKPNAAENISQTKEILDDIRFVESEGFHQHVAGSSDIISISHNTSVENAATLRQSQYASHIHGIVSSFQHGSITDIHLSLSQSLTDCLIKMEMHKKVAQHALEYLQESITSPHKAVVPILTALAFLPVFVLEPGLSVHNKRHSMHDYTASKIPMHSFKKPISTKDSHLLAECAIWHCITDMLASLNAMAHVNLSNTYSQAISFQLDQPWFLQLIQSLTDPALLTANSQIQWESKKPWPFLHKVYPELVSVASNDTNQRAGNRSGKGANEGNADKGNNGNKGGKAGKAVQGTSANGGGKGKGKAVAGKRKRVNNNKKKKDDSDIKEEEEEEEEEEDPLKERPMKRARLDNRHLVIVKREPETVHMTDSYKFIDFIDLTHEIDEELPQLPGMATLQDLSHKVKWLKLQRVMQLLCPDI</sequence>
<dbReference type="Proteomes" id="UP000054279">
    <property type="component" value="Unassembled WGS sequence"/>
</dbReference>
<evidence type="ECO:0000313" key="3">
    <source>
        <dbReference type="Proteomes" id="UP000054279"/>
    </source>
</evidence>
<feature type="compositionally biased region" description="Basic residues" evidence="1">
    <location>
        <begin position="451"/>
        <end position="468"/>
    </location>
</feature>
<proteinExistence type="predicted"/>
<dbReference type="HOGENOM" id="CLU_010231_0_0_1"/>
<feature type="compositionally biased region" description="Low complexity" evidence="1">
    <location>
        <begin position="416"/>
        <end position="429"/>
    </location>
</feature>
<reference evidence="2 3" key="1">
    <citation type="submission" date="2014-06" db="EMBL/GenBank/DDBJ databases">
        <title>Evolutionary Origins and Diversification of the Mycorrhizal Mutualists.</title>
        <authorList>
            <consortium name="DOE Joint Genome Institute"/>
            <consortium name="Mycorrhizal Genomics Consortium"/>
            <person name="Kohler A."/>
            <person name="Kuo A."/>
            <person name="Nagy L.G."/>
            <person name="Floudas D."/>
            <person name="Copeland A."/>
            <person name="Barry K.W."/>
            <person name="Cichocki N."/>
            <person name="Veneault-Fourrey C."/>
            <person name="LaButti K."/>
            <person name="Lindquist E.A."/>
            <person name="Lipzen A."/>
            <person name="Lundell T."/>
            <person name="Morin E."/>
            <person name="Murat C."/>
            <person name="Riley R."/>
            <person name="Ohm R."/>
            <person name="Sun H."/>
            <person name="Tunlid A."/>
            <person name="Henrissat B."/>
            <person name="Grigoriev I.V."/>
            <person name="Hibbett D.S."/>
            <person name="Martin F."/>
        </authorList>
    </citation>
    <scope>NUCLEOTIDE SEQUENCE [LARGE SCALE GENOMIC DNA]</scope>
    <source>
        <strain evidence="2 3">SS14</strain>
    </source>
</reference>
<accession>A0A0C9VU03</accession>
<name>A0A0C9VU03_SPHS4</name>
<protein>
    <submittedName>
        <fullName evidence="2">Uncharacterized protein</fullName>
    </submittedName>
</protein>
<dbReference type="EMBL" id="KN837135">
    <property type="protein sequence ID" value="KIJ41656.1"/>
    <property type="molecule type" value="Genomic_DNA"/>
</dbReference>
<evidence type="ECO:0000313" key="2">
    <source>
        <dbReference type="EMBL" id="KIJ41656.1"/>
    </source>
</evidence>